<reference evidence="1" key="1">
    <citation type="journal article" date="2021" name="Proc. Natl. Acad. Sci. U.S.A.">
        <title>A Catalog of Tens of Thousands of Viruses from Human Metagenomes Reveals Hidden Associations with Chronic Diseases.</title>
        <authorList>
            <person name="Tisza M.J."/>
            <person name="Buck C.B."/>
        </authorList>
    </citation>
    <scope>NUCLEOTIDE SEQUENCE</scope>
    <source>
        <strain evidence="1">CtPJU6</strain>
    </source>
</reference>
<dbReference type="EMBL" id="BK032838">
    <property type="protein sequence ID" value="DAF63316.1"/>
    <property type="molecule type" value="Genomic_DNA"/>
</dbReference>
<sequence>MENKEEWIVFLDRYDIPAEQNAYRTREEAISAGRKEIEKISAKYMDSEVFGERIESGVSSFYVGKVGRSEPALFADDIIDDLISDAERMYGDTADNFLEYVSEKHKEELEVEVNKVIRKWIDDHDFMTCGLLVEKIEKIEV</sequence>
<evidence type="ECO:0000313" key="1">
    <source>
        <dbReference type="EMBL" id="DAF63316.1"/>
    </source>
</evidence>
<organism evidence="1">
    <name type="scientific">Myoviridae sp. ctPJU6</name>
    <dbReference type="NCBI Taxonomy" id="2827684"/>
    <lineage>
        <taxon>Viruses</taxon>
        <taxon>Duplodnaviria</taxon>
        <taxon>Heunggongvirae</taxon>
        <taxon>Uroviricota</taxon>
        <taxon>Caudoviricetes</taxon>
    </lineage>
</organism>
<name>A0A8S5TJ17_9CAUD</name>
<proteinExistence type="predicted"/>
<accession>A0A8S5TJ17</accession>
<protein>
    <submittedName>
        <fullName evidence="1">Uncharacterized protein</fullName>
    </submittedName>
</protein>